<dbReference type="EMBL" id="CP058214">
    <property type="protein sequence ID" value="QPC43010.1"/>
    <property type="molecule type" value="Genomic_DNA"/>
</dbReference>
<dbReference type="KEGG" id="kmn:HW532_10100"/>
<keyword evidence="3" id="KW-1185">Reference proteome</keyword>
<dbReference type="RefSeq" id="WP_213164249.1">
    <property type="nucleotide sequence ID" value="NZ_CP058214.1"/>
</dbReference>
<gene>
    <name evidence="2" type="ORF">HW532_10100</name>
</gene>
<dbReference type="AlphaFoldDB" id="A0A7S8C421"/>
<protein>
    <submittedName>
        <fullName evidence="2">Uncharacterized protein</fullName>
    </submittedName>
</protein>
<feature type="region of interest" description="Disordered" evidence="1">
    <location>
        <begin position="443"/>
        <end position="472"/>
    </location>
</feature>
<dbReference type="Proteomes" id="UP000593594">
    <property type="component" value="Chromosome"/>
</dbReference>
<accession>A0A7S8C421</accession>
<evidence type="ECO:0000313" key="2">
    <source>
        <dbReference type="EMBL" id="QPC43010.1"/>
    </source>
</evidence>
<evidence type="ECO:0000256" key="1">
    <source>
        <dbReference type="SAM" id="MobiDB-lite"/>
    </source>
</evidence>
<organism evidence="2 3">
    <name type="scientific">Kaustia mangrovi</name>
    <dbReference type="NCBI Taxonomy" id="2593653"/>
    <lineage>
        <taxon>Bacteria</taxon>
        <taxon>Pseudomonadati</taxon>
        <taxon>Pseudomonadota</taxon>
        <taxon>Alphaproteobacteria</taxon>
        <taxon>Hyphomicrobiales</taxon>
        <taxon>Parvibaculaceae</taxon>
        <taxon>Kaustia</taxon>
    </lineage>
</organism>
<sequence>MSTIDGGYLSNRQAFAGTEEQGQSDPSGEDRAFDAKLAQLQQNDAGQPARVKRQFGQTVAFRGEFVTPEEELGLVSPAQATMAEAAARGESDDFVVPVGDEGFVDFFESRGDFYIGEGVVDDDTTADDVVNAVNAAFEARQDGATAVPAPGAGASAGEGRDDDDTAGLVLGLGAGTAVLAPGAGAAVLMPGAGAAGAGEASGAGVAASGAGAGGAGEASGAGAAASGAGAAGAGEASGAGAAASAAGAGGAGKWLGAGIAALGIGAAGTGEVLRAIAETAGEASDDAFETASEGSAEDAFETASEGSAEDVFETASEGSTADGRVTLAGSVREPYISSVTGQPVVLAPYDGELIATAGSTSTTSTQTAFSGLTNTGGATRPAMVAGNPGTSGETSVATQTVRVPERLTIIPTEAGVTVERLTDPLYLAGDWFSLIPQRDPTALAPSPWGPTCFPTGGRGQADRLQGIAERHL</sequence>
<evidence type="ECO:0000313" key="3">
    <source>
        <dbReference type="Proteomes" id="UP000593594"/>
    </source>
</evidence>
<reference evidence="2 3" key="1">
    <citation type="submission" date="2020-06" db="EMBL/GenBank/DDBJ databases">
        <title>Genome sequence of 2 isolates from Red Sea Mangroves.</title>
        <authorList>
            <person name="Sefrji F."/>
            <person name="Michoud G."/>
            <person name="Merlino G."/>
            <person name="Daffonchio D."/>
        </authorList>
    </citation>
    <scope>NUCLEOTIDE SEQUENCE [LARGE SCALE GENOMIC DNA]</scope>
    <source>
        <strain evidence="2 3">R1DC25</strain>
    </source>
</reference>
<proteinExistence type="predicted"/>
<name>A0A7S8C421_9HYPH</name>
<feature type="region of interest" description="Disordered" evidence="1">
    <location>
        <begin position="1"/>
        <end position="31"/>
    </location>
</feature>